<feature type="chain" id="PRO_5017450340" description="Lipoprotein" evidence="2">
    <location>
        <begin position="18"/>
        <end position="180"/>
    </location>
</feature>
<evidence type="ECO:0000313" key="4">
    <source>
        <dbReference type="Proteomes" id="UP000242415"/>
    </source>
</evidence>
<dbReference type="AlphaFoldDB" id="A0A1H3HRH6"/>
<evidence type="ECO:0000256" key="2">
    <source>
        <dbReference type="SAM" id="SignalP"/>
    </source>
</evidence>
<protein>
    <recommendedName>
        <fullName evidence="5">Lipoprotein</fullName>
    </recommendedName>
</protein>
<keyword evidence="4" id="KW-1185">Reference proteome</keyword>
<evidence type="ECO:0008006" key="5">
    <source>
        <dbReference type="Google" id="ProtNLM"/>
    </source>
</evidence>
<feature type="region of interest" description="Disordered" evidence="1">
    <location>
        <begin position="29"/>
        <end position="76"/>
    </location>
</feature>
<dbReference type="PROSITE" id="PS51257">
    <property type="entry name" value="PROKAR_LIPOPROTEIN"/>
    <property type="match status" value="1"/>
</dbReference>
<feature type="signal peptide" evidence="2">
    <location>
        <begin position="1"/>
        <end position="17"/>
    </location>
</feature>
<keyword evidence="2" id="KW-0732">Signal</keyword>
<name>A0A1H3HRH6_9ACTN</name>
<accession>A0A1H3HRH6</accession>
<dbReference type="EMBL" id="FNPH01000001">
    <property type="protein sequence ID" value="SDY17398.1"/>
    <property type="molecule type" value="Genomic_DNA"/>
</dbReference>
<proteinExistence type="predicted"/>
<reference evidence="4" key="1">
    <citation type="submission" date="2016-10" db="EMBL/GenBank/DDBJ databases">
        <authorList>
            <person name="Varghese N."/>
            <person name="Submissions S."/>
        </authorList>
    </citation>
    <scope>NUCLEOTIDE SEQUENCE [LARGE SCALE GENOMIC DNA]</scope>
    <source>
        <strain evidence="4">DSM 45245</strain>
    </source>
</reference>
<feature type="compositionally biased region" description="Low complexity" evidence="1">
    <location>
        <begin position="36"/>
        <end position="48"/>
    </location>
</feature>
<feature type="compositionally biased region" description="Low complexity" evidence="1">
    <location>
        <begin position="60"/>
        <end position="70"/>
    </location>
</feature>
<organism evidence="3 4">
    <name type="scientific">Micromonospora pattaloongensis</name>
    <dbReference type="NCBI Taxonomy" id="405436"/>
    <lineage>
        <taxon>Bacteria</taxon>
        <taxon>Bacillati</taxon>
        <taxon>Actinomycetota</taxon>
        <taxon>Actinomycetes</taxon>
        <taxon>Micromonosporales</taxon>
        <taxon>Micromonosporaceae</taxon>
        <taxon>Micromonospora</taxon>
    </lineage>
</organism>
<dbReference type="RefSeq" id="WP_091551711.1">
    <property type="nucleotide sequence ID" value="NZ_FNPH01000001.1"/>
</dbReference>
<feature type="compositionally biased region" description="Pro residues" evidence="1">
    <location>
        <begin position="49"/>
        <end position="59"/>
    </location>
</feature>
<gene>
    <name evidence="3" type="ORF">SAMN05444365_101933</name>
</gene>
<dbReference type="STRING" id="405436.SAMN05444365_101933"/>
<dbReference type="OrthoDB" id="3404755at2"/>
<evidence type="ECO:0000313" key="3">
    <source>
        <dbReference type="EMBL" id="SDY17398.1"/>
    </source>
</evidence>
<sequence length="180" mass="17914">MSRTPAPAALAALLAWAALLVGCGTPPELRDGPGGAAPSPTGGATATPSPTPSAPPIVIPTPTATTAAPGFNDTTAVDCRRRPDGAQIVALLRRTPGLLPTNARVTVRQGPLCARDWQYTVLVVPGREPLQVVTSGTPTALTLVAAGTDVCGIPVRVTAPPGIRALACDATSASGPGYVG</sequence>
<evidence type="ECO:0000256" key="1">
    <source>
        <dbReference type="SAM" id="MobiDB-lite"/>
    </source>
</evidence>
<dbReference type="Proteomes" id="UP000242415">
    <property type="component" value="Unassembled WGS sequence"/>
</dbReference>